<dbReference type="AlphaFoldDB" id="A0A9X2VWW7"/>
<evidence type="ECO:0000259" key="2">
    <source>
        <dbReference type="Pfam" id="PF00144"/>
    </source>
</evidence>
<accession>A0A9X2VWW7</accession>
<feature type="domain" description="Beta-lactamase-related" evidence="2">
    <location>
        <begin position="1"/>
        <end position="47"/>
    </location>
</feature>
<dbReference type="SUPFAM" id="SSF56601">
    <property type="entry name" value="beta-lactamase/transpeptidase-like"/>
    <property type="match status" value="1"/>
</dbReference>
<name>A0A9X2VWW7_9PSEU</name>
<dbReference type="InterPro" id="IPR001466">
    <property type="entry name" value="Beta-lactam-related"/>
</dbReference>
<dbReference type="EMBL" id="JANYMP010000046">
    <property type="protein sequence ID" value="MCS7484431.1"/>
    <property type="molecule type" value="Genomic_DNA"/>
</dbReference>
<reference evidence="3" key="1">
    <citation type="submission" date="2022-08" db="EMBL/GenBank/DDBJ databases">
        <authorList>
            <person name="Tistechok S."/>
            <person name="Samborskyy M."/>
            <person name="Roman I."/>
        </authorList>
    </citation>
    <scope>NUCLEOTIDE SEQUENCE</scope>
    <source>
        <strain evidence="3">DSM 103496</strain>
    </source>
</reference>
<dbReference type="Gene3D" id="3.40.710.10">
    <property type="entry name" value="DD-peptidase/beta-lactamase superfamily"/>
    <property type="match status" value="1"/>
</dbReference>
<dbReference type="Proteomes" id="UP001141259">
    <property type="component" value="Unassembled WGS sequence"/>
</dbReference>
<evidence type="ECO:0000256" key="1">
    <source>
        <dbReference type="SAM" id="MobiDB-lite"/>
    </source>
</evidence>
<sequence>MGSTTKVHTAVLVMRLVEEGRIGLDEPVGEQLPGFRLPDAHATRTVTPPAPSRPGT</sequence>
<proteinExistence type="predicted"/>
<protein>
    <submittedName>
        <fullName evidence="3">Beta-lactamase family protein</fullName>
    </submittedName>
</protein>
<evidence type="ECO:0000313" key="3">
    <source>
        <dbReference type="EMBL" id="MCS7484431.1"/>
    </source>
</evidence>
<organism evidence="3 4">
    <name type="scientific">Umezawaea endophytica</name>
    <dbReference type="NCBI Taxonomy" id="1654476"/>
    <lineage>
        <taxon>Bacteria</taxon>
        <taxon>Bacillati</taxon>
        <taxon>Actinomycetota</taxon>
        <taxon>Actinomycetes</taxon>
        <taxon>Pseudonocardiales</taxon>
        <taxon>Pseudonocardiaceae</taxon>
        <taxon>Umezawaea</taxon>
    </lineage>
</organism>
<keyword evidence="4" id="KW-1185">Reference proteome</keyword>
<evidence type="ECO:0000313" key="4">
    <source>
        <dbReference type="Proteomes" id="UP001141259"/>
    </source>
</evidence>
<dbReference type="InterPro" id="IPR012338">
    <property type="entry name" value="Beta-lactam/transpept-like"/>
</dbReference>
<gene>
    <name evidence="3" type="ORF">NZH93_47020</name>
</gene>
<comment type="caution">
    <text evidence="3">The sequence shown here is derived from an EMBL/GenBank/DDBJ whole genome shotgun (WGS) entry which is preliminary data.</text>
</comment>
<dbReference type="Pfam" id="PF00144">
    <property type="entry name" value="Beta-lactamase"/>
    <property type="match status" value="1"/>
</dbReference>
<feature type="region of interest" description="Disordered" evidence="1">
    <location>
        <begin position="35"/>
        <end position="56"/>
    </location>
</feature>